<accession>A0A2A9N7U1</accession>
<dbReference type="AlphaFoldDB" id="A0A2A9N7U1"/>
<evidence type="ECO:0000313" key="2">
    <source>
        <dbReference type="Proteomes" id="UP000242287"/>
    </source>
</evidence>
<proteinExistence type="predicted"/>
<keyword evidence="2" id="KW-1185">Reference proteome</keyword>
<sequence length="97" mass="10046">MNPGIPAAPYVCDIGPSCSEIEFVEPIIQLPPLPPASSPPASSLAASSPASSAVDLPADFSLTSLLLQSLLRTLLFVLLQISVPVHPIDPQKVHVPG</sequence>
<dbReference type="EMBL" id="KZ302218">
    <property type="protein sequence ID" value="PFH46249.1"/>
    <property type="molecule type" value="Genomic_DNA"/>
</dbReference>
<evidence type="ECO:0000313" key="1">
    <source>
        <dbReference type="EMBL" id="PFH46249.1"/>
    </source>
</evidence>
<gene>
    <name evidence="1" type="ORF">AMATHDRAFT_8053</name>
</gene>
<organism evidence="1 2">
    <name type="scientific">Amanita thiersii Skay4041</name>
    <dbReference type="NCBI Taxonomy" id="703135"/>
    <lineage>
        <taxon>Eukaryota</taxon>
        <taxon>Fungi</taxon>
        <taxon>Dikarya</taxon>
        <taxon>Basidiomycota</taxon>
        <taxon>Agaricomycotina</taxon>
        <taxon>Agaricomycetes</taxon>
        <taxon>Agaricomycetidae</taxon>
        <taxon>Agaricales</taxon>
        <taxon>Pluteineae</taxon>
        <taxon>Amanitaceae</taxon>
        <taxon>Amanita</taxon>
    </lineage>
</organism>
<reference evidence="1 2" key="1">
    <citation type="submission" date="2014-02" db="EMBL/GenBank/DDBJ databases">
        <title>Transposable element dynamics among asymbiotic and ectomycorrhizal Amanita fungi.</title>
        <authorList>
            <consortium name="DOE Joint Genome Institute"/>
            <person name="Hess J."/>
            <person name="Skrede I."/>
            <person name="Wolfe B."/>
            <person name="LaButti K."/>
            <person name="Ohm R.A."/>
            <person name="Grigoriev I.V."/>
            <person name="Pringle A."/>
        </authorList>
    </citation>
    <scope>NUCLEOTIDE SEQUENCE [LARGE SCALE GENOMIC DNA]</scope>
    <source>
        <strain evidence="1 2">SKay4041</strain>
    </source>
</reference>
<dbReference type="Proteomes" id="UP000242287">
    <property type="component" value="Unassembled WGS sequence"/>
</dbReference>
<name>A0A2A9N7U1_9AGAR</name>
<protein>
    <submittedName>
        <fullName evidence="1">Uncharacterized protein</fullName>
    </submittedName>
</protein>